<proteinExistence type="predicted"/>
<name>A0AAD6VP68_9AGAR</name>
<accession>A0AAD6VP68</accession>
<evidence type="ECO:0000313" key="2">
    <source>
        <dbReference type="Proteomes" id="UP001219525"/>
    </source>
</evidence>
<comment type="caution">
    <text evidence="1">The sequence shown here is derived from an EMBL/GenBank/DDBJ whole genome shotgun (WGS) entry which is preliminary data.</text>
</comment>
<sequence>MTEESRLAFIRQNQHLDDQDEIEGEVFRIDSSPALWNSFTEGSRRPTVPFAVGSAFALHYSKNPNIMCERSPPNILPEDFSFFFFKDKMTYWLFLPGVPQSWDVATHSAVAVAGAGDSGRRSAALRDVRPADILGFYFDLGVLLDLIDAVRALALTAPLRGTRLIAIANLRWPRSLPVSSFTNPNITTHHSLSFRSCIMMSRRIKVTRIQICVTMATDWYGVGRSAKFGSRLDPPSLCQCREFRCAVVRRSRVWISLRNHFTSIPAQSQSAFQLLVLTYEPMQSWAGNLPVAVTG</sequence>
<dbReference type="Proteomes" id="UP001219525">
    <property type="component" value="Unassembled WGS sequence"/>
</dbReference>
<evidence type="ECO:0000313" key="1">
    <source>
        <dbReference type="EMBL" id="KAJ7215963.1"/>
    </source>
</evidence>
<gene>
    <name evidence="1" type="ORF">GGX14DRAFT_391633</name>
</gene>
<dbReference type="EMBL" id="JARJCW010000016">
    <property type="protein sequence ID" value="KAJ7215963.1"/>
    <property type="molecule type" value="Genomic_DNA"/>
</dbReference>
<keyword evidence="2" id="KW-1185">Reference proteome</keyword>
<organism evidence="1 2">
    <name type="scientific">Mycena pura</name>
    <dbReference type="NCBI Taxonomy" id="153505"/>
    <lineage>
        <taxon>Eukaryota</taxon>
        <taxon>Fungi</taxon>
        <taxon>Dikarya</taxon>
        <taxon>Basidiomycota</taxon>
        <taxon>Agaricomycotina</taxon>
        <taxon>Agaricomycetes</taxon>
        <taxon>Agaricomycetidae</taxon>
        <taxon>Agaricales</taxon>
        <taxon>Marasmiineae</taxon>
        <taxon>Mycenaceae</taxon>
        <taxon>Mycena</taxon>
    </lineage>
</organism>
<dbReference type="AlphaFoldDB" id="A0AAD6VP68"/>
<reference evidence="1" key="1">
    <citation type="submission" date="2023-03" db="EMBL/GenBank/DDBJ databases">
        <title>Massive genome expansion in bonnet fungi (Mycena s.s.) driven by repeated elements and novel gene families across ecological guilds.</title>
        <authorList>
            <consortium name="Lawrence Berkeley National Laboratory"/>
            <person name="Harder C.B."/>
            <person name="Miyauchi S."/>
            <person name="Viragh M."/>
            <person name="Kuo A."/>
            <person name="Thoen E."/>
            <person name="Andreopoulos B."/>
            <person name="Lu D."/>
            <person name="Skrede I."/>
            <person name="Drula E."/>
            <person name="Henrissat B."/>
            <person name="Morin E."/>
            <person name="Kohler A."/>
            <person name="Barry K."/>
            <person name="LaButti K."/>
            <person name="Morin E."/>
            <person name="Salamov A."/>
            <person name="Lipzen A."/>
            <person name="Mereny Z."/>
            <person name="Hegedus B."/>
            <person name="Baldrian P."/>
            <person name="Stursova M."/>
            <person name="Weitz H."/>
            <person name="Taylor A."/>
            <person name="Grigoriev I.V."/>
            <person name="Nagy L.G."/>
            <person name="Martin F."/>
            <person name="Kauserud H."/>
        </authorList>
    </citation>
    <scope>NUCLEOTIDE SEQUENCE</scope>
    <source>
        <strain evidence="1">9144</strain>
    </source>
</reference>
<protein>
    <submittedName>
        <fullName evidence="1">Uncharacterized protein</fullName>
    </submittedName>
</protein>